<comment type="caution">
    <text evidence="1">The sequence shown here is derived from an EMBL/GenBank/DDBJ whole genome shotgun (WGS) entry which is preliminary data.</text>
</comment>
<sequence length="421" mass="48016">MATELCHNSFNLKQPKKFRRLRASSLGFDVDGANYLIVKLPSSRVVTILVLSVILACAIVSFPWFRSVFGRSMNSYDAAFDDPVNLEIVPVLFNDLANEGLLRTGQKALFITDGDDGVASLSSSVLRDDIEMDQIHVMDLDRQSSIREESFDFVFTYGYEAASTFIDKALKMDGVLAVQLSEDPSEMFEVPSNYRIVYFRKFNSPILAMRRLGREQADDDASPGQRRLMGTATEEEKKAALRNLEDVLLEPPRSASRRSSRYLKKTRYLPDLMGDRLALERYPRRVFIDVGMPEKDSGGSSSTEWFAENYPTRNLDFEMYTIETVGEEDQEAEVAQGQAEAQDRGGMSEWLRANVREEEYVVMKAEAEVVEEVMMSRAIRLVDELFLECKPRGRSRRAYWECLALYGRLRDEGVAVHQWWG</sequence>
<gene>
    <name evidence="1" type="ORF">CRG98_006118</name>
</gene>
<dbReference type="GeneID" id="116202947"/>
<reference evidence="1 2" key="1">
    <citation type="submission" date="2017-11" db="EMBL/GenBank/DDBJ databases">
        <title>De-novo sequencing of pomegranate (Punica granatum L.) genome.</title>
        <authorList>
            <person name="Akparov Z."/>
            <person name="Amiraslanov A."/>
            <person name="Hajiyeva S."/>
            <person name="Abbasov M."/>
            <person name="Kaur K."/>
            <person name="Hamwieh A."/>
            <person name="Solovyev V."/>
            <person name="Salamov A."/>
            <person name="Braich B."/>
            <person name="Kosarev P."/>
            <person name="Mahmoud A."/>
            <person name="Hajiyev E."/>
            <person name="Babayeva S."/>
            <person name="Izzatullayeva V."/>
            <person name="Mammadov A."/>
            <person name="Mammadov A."/>
            <person name="Sharifova S."/>
            <person name="Ojaghi J."/>
            <person name="Eynullazada K."/>
            <person name="Bayramov B."/>
            <person name="Abdulazimova A."/>
            <person name="Shahmuradov I."/>
        </authorList>
    </citation>
    <scope>NUCLEOTIDE SEQUENCE [LARGE SCALE GENOMIC DNA]</scope>
    <source>
        <strain evidence="2">cv. AG2017</strain>
        <tissue evidence="1">Leaf</tissue>
    </source>
</reference>
<keyword evidence="2" id="KW-1185">Reference proteome</keyword>
<dbReference type="PANTHER" id="PTHR33597:SF11">
    <property type="entry name" value="OS07G0620600 PROTEIN"/>
    <property type="match status" value="1"/>
</dbReference>
<name>A0A2I0KYI7_PUNGR</name>
<dbReference type="STRING" id="22663.A0A2I0KYI7"/>
<dbReference type="OrthoDB" id="1919622at2759"/>
<dbReference type="PANTHER" id="PTHR33597">
    <property type="entry name" value="OS02G0760400 PROTEIN"/>
    <property type="match status" value="1"/>
</dbReference>
<organism evidence="1 2">
    <name type="scientific">Punica granatum</name>
    <name type="common">Pomegranate</name>
    <dbReference type="NCBI Taxonomy" id="22663"/>
    <lineage>
        <taxon>Eukaryota</taxon>
        <taxon>Viridiplantae</taxon>
        <taxon>Streptophyta</taxon>
        <taxon>Embryophyta</taxon>
        <taxon>Tracheophyta</taxon>
        <taxon>Spermatophyta</taxon>
        <taxon>Magnoliopsida</taxon>
        <taxon>eudicotyledons</taxon>
        <taxon>Gunneridae</taxon>
        <taxon>Pentapetalae</taxon>
        <taxon>rosids</taxon>
        <taxon>malvids</taxon>
        <taxon>Myrtales</taxon>
        <taxon>Lythraceae</taxon>
        <taxon>Punica</taxon>
    </lineage>
</organism>
<dbReference type="AlphaFoldDB" id="A0A2I0KYI7"/>
<dbReference type="Pfam" id="PF25276">
    <property type="entry name" value="DUF7870"/>
    <property type="match status" value="1"/>
</dbReference>
<proteinExistence type="predicted"/>
<protein>
    <submittedName>
        <fullName evidence="1">Uncharacterized protein</fullName>
    </submittedName>
</protein>
<dbReference type="Proteomes" id="UP000233551">
    <property type="component" value="Unassembled WGS sequence"/>
</dbReference>
<evidence type="ECO:0000313" key="1">
    <source>
        <dbReference type="EMBL" id="PKI73537.1"/>
    </source>
</evidence>
<dbReference type="EMBL" id="PGOL01000272">
    <property type="protein sequence ID" value="PKI73537.1"/>
    <property type="molecule type" value="Genomic_DNA"/>
</dbReference>
<accession>A0A2I0KYI7</accession>
<evidence type="ECO:0000313" key="2">
    <source>
        <dbReference type="Proteomes" id="UP000233551"/>
    </source>
</evidence>
<dbReference type="InterPro" id="IPR057192">
    <property type="entry name" value="DUF7870"/>
</dbReference>